<dbReference type="InterPro" id="IPR014345">
    <property type="entry name" value="XrtA_polysacc_chain"/>
</dbReference>
<feature type="region of interest" description="Disordered" evidence="2">
    <location>
        <begin position="290"/>
        <end position="310"/>
    </location>
</feature>
<feature type="transmembrane region" description="Helical" evidence="3">
    <location>
        <begin position="21"/>
        <end position="39"/>
    </location>
</feature>
<dbReference type="STRING" id="198092.SAMN02745194_03739"/>
<feature type="transmembrane region" description="Helical" evidence="3">
    <location>
        <begin position="411"/>
        <end position="435"/>
    </location>
</feature>
<keyword evidence="3" id="KW-0812">Transmembrane</keyword>
<keyword evidence="5" id="KW-1185">Reference proteome</keyword>
<accession>A0A1M6N9K3</accession>
<organism evidence="4 5">
    <name type="scientific">Muricoccus roseus</name>
    <dbReference type="NCBI Taxonomy" id="198092"/>
    <lineage>
        <taxon>Bacteria</taxon>
        <taxon>Pseudomonadati</taxon>
        <taxon>Pseudomonadota</taxon>
        <taxon>Alphaproteobacteria</taxon>
        <taxon>Acetobacterales</taxon>
        <taxon>Roseomonadaceae</taxon>
        <taxon>Muricoccus</taxon>
    </lineage>
</organism>
<dbReference type="EMBL" id="FQZF01000025">
    <property type="protein sequence ID" value="SHJ92372.1"/>
    <property type="molecule type" value="Genomic_DNA"/>
</dbReference>
<dbReference type="NCBIfam" id="TIGR03007">
    <property type="entry name" value="pepcterm_ChnLen"/>
    <property type="match status" value="1"/>
</dbReference>
<reference evidence="4 5" key="1">
    <citation type="submission" date="2016-11" db="EMBL/GenBank/DDBJ databases">
        <authorList>
            <person name="Jaros S."/>
            <person name="Januszkiewicz K."/>
            <person name="Wedrychowicz H."/>
        </authorList>
    </citation>
    <scope>NUCLEOTIDE SEQUENCE [LARGE SCALE GENOMIC DNA]</scope>
    <source>
        <strain evidence="4 5">DSM 14916</strain>
    </source>
</reference>
<evidence type="ECO:0000313" key="5">
    <source>
        <dbReference type="Proteomes" id="UP000184387"/>
    </source>
</evidence>
<dbReference type="PANTHER" id="PTHR32309">
    <property type="entry name" value="TYROSINE-PROTEIN KINASE"/>
    <property type="match status" value="1"/>
</dbReference>
<feature type="transmembrane region" description="Helical" evidence="3">
    <location>
        <begin position="465"/>
        <end position="487"/>
    </location>
</feature>
<dbReference type="AlphaFoldDB" id="A0A1M6N9K3"/>
<evidence type="ECO:0000256" key="3">
    <source>
        <dbReference type="SAM" id="Phobius"/>
    </source>
</evidence>
<dbReference type="GO" id="GO:0005886">
    <property type="term" value="C:plasma membrane"/>
    <property type="evidence" value="ECO:0007669"/>
    <property type="project" value="TreeGrafter"/>
</dbReference>
<name>A0A1M6N9K3_9PROT</name>
<proteinExistence type="predicted"/>
<protein>
    <submittedName>
        <fullName evidence="4">Polysaccharide chain length determinant protein, PEP-CTERM locus subfamily</fullName>
    </submittedName>
</protein>
<keyword evidence="1" id="KW-0175">Coiled coil</keyword>
<dbReference type="RefSeq" id="WP_073137529.1">
    <property type="nucleotide sequence ID" value="NZ_FQZF01000025.1"/>
</dbReference>
<dbReference type="PANTHER" id="PTHR32309:SF13">
    <property type="entry name" value="FERRIC ENTEROBACTIN TRANSPORT PROTEIN FEPE"/>
    <property type="match status" value="1"/>
</dbReference>
<dbReference type="Proteomes" id="UP000184387">
    <property type="component" value="Unassembled WGS sequence"/>
</dbReference>
<keyword evidence="3" id="KW-1133">Transmembrane helix</keyword>
<dbReference type="GO" id="GO:0004713">
    <property type="term" value="F:protein tyrosine kinase activity"/>
    <property type="evidence" value="ECO:0007669"/>
    <property type="project" value="TreeGrafter"/>
</dbReference>
<gene>
    <name evidence="4" type="ORF">SAMN02745194_03739</name>
</gene>
<dbReference type="InterPro" id="IPR050445">
    <property type="entry name" value="Bact_polysacc_biosynth/exp"/>
</dbReference>
<evidence type="ECO:0000256" key="2">
    <source>
        <dbReference type="SAM" id="MobiDB-lite"/>
    </source>
</evidence>
<sequence length="505" mass="55284">MSQTAKARRLLGLGWRHRWKALLLAWVVCIAGWSAVYSLPDQFQSSARVYADADAVLGQTLRGLAVDGATASQVDTLQRTLLSRPNLERIIARTDLSMRITREADREAMLSSLARDIRLTPQARNLFRIEFRDPNARLARDVVQATLDLFVERATGNDRQQMENARAFIGQQIATYETQLREAERRRAEFRARYLDLLPNDSLGGATRYEAARGRLATLRGELTDEKLRRDLMRQQLESTPTTLVGESTGGGGGGPAAEMERQLRSLRLRYTDAHPEVVAARRALADLRASGGGGGSAPRATSRPNPAHEQARLRLTETEGNIASLERQVRDAIEDVERLEALARGAPQLQAEFTNLDRDYNVLRKSYEELLERRESLQIAGAARSGADQVRLEVIEPPTIPTLPVSPNRLLLASGVLAAGLGAGLFLVVLLAMLDRSFASVSDLRALGLPVLGAFSGPRLRPRLGAGIVFACGLSMLLFAFGILLAGGPALMARIPALVSRTFV</sequence>
<evidence type="ECO:0000313" key="4">
    <source>
        <dbReference type="EMBL" id="SHJ92372.1"/>
    </source>
</evidence>
<keyword evidence="3" id="KW-0472">Membrane</keyword>
<feature type="coiled-coil region" evidence="1">
    <location>
        <begin position="166"/>
        <end position="193"/>
    </location>
</feature>
<evidence type="ECO:0000256" key="1">
    <source>
        <dbReference type="SAM" id="Coils"/>
    </source>
</evidence>
<dbReference type="OrthoDB" id="9795292at2"/>